<proteinExistence type="predicted"/>
<name>A0A552M440_9CHRO</name>
<organism evidence="2 3">
    <name type="scientific">Microcystis wesenbergii Mw_MB_S_20031200_S109D</name>
    <dbReference type="NCBI Taxonomy" id="2486241"/>
    <lineage>
        <taxon>Bacteria</taxon>
        <taxon>Bacillati</taxon>
        <taxon>Cyanobacteriota</taxon>
        <taxon>Cyanophyceae</taxon>
        <taxon>Oscillatoriophycideae</taxon>
        <taxon>Chroococcales</taxon>
        <taxon>Microcystaceae</taxon>
        <taxon>Microcystis</taxon>
    </lineage>
</organism>
<feature type="compositionally biased region" description="Polar residues" evidence="1">
    <location>
        <begin position="403"/>
        <end position="423"/>
    </location>
</feature>
<dbReference type="Proteomes" id="UP000318616">
    <property type="component" value="Unassembled WGS sequence"/>
</dbReference>
<dbReference type="Gene3D" id="3.40.140.120">
    <property type="match status" value="1"/>
</dbReference>
<dbReference type="AlphaFoldDB" id="A0A552M440"/>
<gene>
    <name evidence="2" type="ORF">EWV88_05100</name>
</gene>
<dbReference type="EMBL" id="SFAP01000067">
    <property type="protein sequence ID" value="TRV27237.1"/>
    <property type="molecule type" value="Genomic_DNA"/>
</dbReference>
<evidence type="ECO:0000313" key="3">
    <source>
        <dbReference type="Proteomes" id="UP000318616"/>
    </source>
</evidence>
<dbReference type="Gene3D" id="1.20.1270.210">
    <property type="match status" value="1"/>
</dbReference>
<dbReference type="InterPro" id="IPR006427">
    <property type="entry name" value="Portal_HK97"/>
</dbReference>
<reference evidence="2 3" key="1">
    <citation type="submission" date="2019-01" db="EMBL/GenBank/DDBJ databases">
        <title>Coherence of Microcystis species and biogeography revealed through population genomics.</title>
        <authorList>
            <person name="Perez-Carrascal O.M."/>
            <person name="Terrat Y."/>
            <person name="Giani A."/>
            <person name="Fortin N."/>
            <person name="Tromas N."/>
            <person name="Shapiro B.J."/>
        </authorList>
    </citation>
    <scope>NUCLEOTIDE SEQUENCE [LARGE SCALE GENOMIC DNA]</scope>
    <source>
        <strain evidence="2">Mw_MB_S_20031200_S109D</strain>
    </source>
</reference>
<dbReference type="Gene3D" id="3.30.1120.70">
    <property type="match status" value="1"/>
</dbReference>
<evidence type="ECO:0000256" key="1">
    <source>
        <dbReference type="SAM" id="MobiDB-lite"/>
    </source>
</evidence>
<dbReference type="InterPro" id="IPR006944">
    <property type="entry name" value="Phage/GTA_portal"/>
</dbReference>
<feature type="compositionally biased region" description="Acidic residues" evidence="1">
    <location>
        <begin position="393"/>
        <end position="402"/>
    </location>
</feature>
<protein>
    <submittedName>
        <fullName evidence="2">Phage portal protein</fullName>
    </submittedName>
</protein>
<accession>A0A552M440</accession>
<dbReference type="Pfam" id="PF04860">
    <property type="entry name" value="Phage_portal"/>
    <property type="match status" value="1"/>
</dbReference>
<evidence type="ECO:0000313" key="2">
    <source>
        <dbReference type="EMBL" id="TRV27237.1"/>
    </source>
</evidence>
<dbReference type="NCBIfam" id="TIGR01537">
    <property type="entry name" value="portal_HK97"/>
    <property type="match status" value="1"/>
</dbReference>
<comment type="caution">
    <text evidence="2">The sequence shown here is derived from an EMBL/GenBank/DDBJ whole genome shotgun (WGS) entry which is preliminary data.</text>
</comment>
<sequence length="499" mass="55897">MGLLSFFDRFKAYRADRSPWGDFYFEPAGARSVSGMRVSADAALRLAAVYACVRILSETMASLPIVIYRTRPDGGKDRIKDHWLYHRLARTPNRYQNPFEWREMLQGHLTLRGNAFCQILANAKGEITELLPIHPDRVKLEMLTNGDYRYRISQAGGSELILPRGEVWHLRGLSSDGLLGMSPIELARESLGMALAAQDYGARFFANDAKPTGGWIEFPGNFKDAEAKRVFRESYQQAQAGANRGKVLVLENGMKFHEVGVTNKDAQFLELRKFQITDIARLFRVPPHMIADLDRATFSNIEQQSLEFVMHTMTPWAERWEAAIGRDLIFDSEALEVEFDFSNLMRGDVASRSAYYQSGIQNGWLTRNEARAAENLNPIAGLEQPLRPLNMVEESDAQESETESASPASDTASESGSDETANPTDAHMRLRFGALVSSNAHRLARRIHKKGVISVNDISLIADALGLSQESVKQWAKNCDPIPDETTLRKLLITLGTTL</sequence>
<feature type="region of interest" description="Disordered" evidence="1">
    <location>
        <begin position="393"/>
        <end position="424"/>
    </location>
</feature>